<dbReference type="PANTHER" id="PTHR46203:SF1">
    <property type="entry name" value="MITOCHONDRIAL TRANSLATION RELEASE FACTOR IN RESCUE"/>
    <property type="match status" value="1"/>
</dbReference>
<dbReference type="FunFam" id="3.30.160.20:FF:000065">
    <property type="entry name" value="Peptidyl-tRNA hydrolase domain protein"/>
    <property type="match status" value="1"/>
</dbReference>
<keyword evidence="8" id="KW-1185">Reference proteome</keyword>
<dbReference type="PANTHER" id="PTHR46203">
    <property type="entry name" value="PROBABLE PEPTIDE CHAIN RELEASE FACTOR C12ORF65"/>
    <property type="match status" value="1"/>
</dbReference>
<dbReference type="GO" id="GO:0005739">
    <property type="term" value="C:mitochondrion"/>
    <property type="evidence" value="ECO:0007669"/>
    <property type="project" value="UniProtKB-SubCell"/>
</dbReference>
<evidence type="ECO:0000256" key="2">
    <source>
        <dbReference type="ARBA" id="ARBA00010835"/>
    </source>
</evidence>
<sequence>MLPSVKKPHPNRPKPAASIVILEDDLEERFIKGSGNGGQKINKTSSRVQLRHKPTDIMIECQETRSRSQNRKIARQRLRDKLDELYNGAQSKAARQAEKLRKRKQRRRQKSKKKYAAPASED</sequence>
<feature type="compositionally biased region" description="Basic residues" evidence="5">
    <location>
        <begin position="100"/>
        <end position="115"/>
    </location>
</feature>
<feature type="region of interest" description="Disordered" evidence="5">
    <location>
        <begin position="31"/>
        <end position="122"/>
    </location>
</feature>
<evidence type="ECO:0000259" key="6">
    <source>
        <dbReference type="Pfam" id="PF00472"/>
    </source>
</evidence>
<evidence type="ECO:0000256" key="3">
    <source>
        <dbReference type="ARBA" id="ARBA00022946"/>
    </source>
</evidence>
<feature type="compositionally biased region" description="Polar residues" evidence="5">
    <location>
        <begin position="39"/>
        <end position="48"/>
    </location>
</feature>
<protein>
    <recommendedName>
        <fullName evidence="6">Prokaryotic-type class I peptide chain release factors domain-containing protein</fullName>
    </recommendedName>
</protein>
<dbReference type="EMBL" id="JANBQB010000104">
    <property type="protein sequence ID" value="KAJ1982002.1"/>
    <property type="molecule type" value="Genomic_DNA"/>
</dbReference>
<proteinExistence type="inferred from homology"/>
<evidence type="ECO:0000256" key="5">
    <source>
        <dbReference type="SAM" id="MobiDB-lite"/>
    </source>
</evidence>
<dbReference type="AlphaFoldDB" id="A0A9W8EE35"/>
<evidence type="ECO:0000256" key="1">
    <source>
        <dbReference type="ARBA" id="ARBA00004173"/>
    </source>
</evidence>
<dbReference type="InterPro" id="IPR052405">
    <property type="entry name" value="Mito_Transl_Release_Factor"/>
</dbReference>
<organism evidence="7 8">
    <name type="scientific">Dimargaris verticillata</name>
    <dbReference type="NCBI Taxonomy" id="2761393"/>
    <lineage>
        <taxon>Eukaryota</taxon>
        <taxon>Fungi</taxon>
        <taxon>Fungi incertae sedis</taxon>
        <taxon>Zoopagomycota</taxon>
        <taxon>Kickxellomycotina</taxon>
        <taxon>Dimargaritomycetes</taxon>
        <taxon>Dimargaritales</taxon>
        <taxon>Dimargaritaceae</taxon>
        <taxon>Dimargaris</taxon>
    </lineage>
</organism>
<comment type="subcellular location">
    <subcellularLocation>
        <location evidence="1">Mitochondrion</location>
    </subcellularLocation>
</comment>
<dbReference type="Pfam" id="PF00472">
    <property type="entry name" value="RF-1"/>
    <property type="match status" value="1"/>
</dbReference>
<evidence type="ECO:0000313" key="7">
    <source>
        <dbReference type="EMBL" id="KAJ1982002.1"/>
    </source>
</evidence>
<dbReference type="InterPro" id="IPR045853">
    <property type="entry name" value="Pep_chain_release_fac_I_sf"/>
</dbReference>
<dbReference type="GO" id="GO:0003747">
    <property type="term" value="F:translation release factor activity"/>
    <property type="evidence" value="ECO:0007669"/>
    <property type="project" value="InterPro"/>
</dbReference>
<name>A0A9W8EE35_9FUNG</name>
<dbReference type="GO" id="GO:0032543">
    <property type="term" value="P:mitochondrial translation"/>
    <property type="evidence" value="ECO:0007669"/>
    <property type="project" value="UniProtKB-ARBA"/>
</dbReference>
<dbReference type="Gene3D" id="3.30.160.20">
    <property type="match status" value="1"/>
</dbReference>
<comment type="similarity">
    <text evidence="2">Belongs to the prokaryotic/mitochondrial release factor family.</text>
</comment>
<accession>A0A9W8EE35</accession>
<comment type="caution">
    <text evidence="7">The sequence shown here is derived from an EMBL/GenBank/DDBJ whole genome shotgun (WGS) entry which is preliminary data.</text>
</comment>
<keyword evidence="4" id="KW-0496">Mitochondrion</keyword>
<evidence type="ECO:0000313" key="8">
    <source>
        <dbReference type="Proteomes" id="UP001151582"/>
    </source>
</evidence>
<dbReference type="Proteomes" id="UP001151582">
    <property type="component" value="Unassembled WGS sequence"/>
</dbReference>
<keyword evidence="3" id="KW-0809">Transit peptide</keyword>
<feature type="domain" description="Prokaryotic-type class I peptide chain release factors" evidence="6">
    <location>
        <begin position="18"/>
        <end position="114"/>
    </location>
</feature>
<dbReference type="SUPFAM" id="SSF75620">
    <property type="entry name" value="Release factor"/>
    <property type="match status" value="1"/>
</dbReference>
<dbReference type="OrthoDB" id="277888at2759"/>
<reference evidence="7" key="1">
    <citation type="submission" date="2022-07" db="EMBL/GenBank/DDBJ databases">
        <title>Phylogenomic reconstructions and comparative analyses of Kickxellomycotina fungi.</title>
        <authorList>
            <person name="Reynolds N.K."/>
            <person name="Stajich J.E."/>
            <person name="Barry K."/>
            <person name="Grigoriev I.V."/>
            <person name="Crous P."/>
            <person name="Smith M.E."/>
        </authorList>
    </citation>
    <scope>NUCLEOTIDE SEQUENCE</scope>
    <source>
        <strain evidence="7">RSA 567</strain>
    </source>
</reference>
<dbReference type="InterPro" id="IPR000352">
    <property type="entry name" value="Pep_chain_release_fac_I"/>
</dbReference>
<gene>
    <name evidence="7" type="ORF">H4R34_001863</name>
</gene>
<evidence type="ECO:0000256" key="4">
    <source>
        <dbReference type="ARBA" id="ARBA00023128"/>
    </source>
</evidence>